<feature type="transmembrane region" description="Helical" evidence="1">
    <location>
        <begin position="20"/>
        <end position="38"/>
    </location>
</feature>
<dbReference type="EMBL" id="UOEL01000125">
    <property type="protein sequence ID" value="VAW15347.1"/>
    <property type="molecule type" value="Genomic_DNA"/>
</dbReference>
<protein>
    <recommendedName>
        <fullName evidence="3">HupE / UreJ protein</fullName>
    </recommendedName>
</protein>
<feature type="transmembrane region" description="Helical" evidence="1">
    <location>
        <begin position="70"/>
        <end position="89"/>
    </location>
</feature>
<dbReference type="AlphaFoldDB" id="A0A3B0TPP6"/>
<dbReference type="InterPro" id="IPR032809">
    <property type="entry name" value="Put_HupE_UreJ"/>
</dbReference>
<feature type="transmembrane region" description="Helical" evidence="1">
    <location>
        <begin position="172"/>
        <end position="193"/>
    </location>
</feature>
<feature type="transmembrane region" description="Helical" evidence="1">
    <location>
        <begin position="43"/>
        <end position="64"/>
    </location>
</feature>
<evidence type="ECO:0008006" key="3">
    <source>
        <dbReference type="Google" id="ProtNLM"/>
    </source>
</evidence>
<sequence length="195" mass="21678">MLNNKGIAFGPFLYIGAKHMLTGYDHLLFLVGVIFFLYRTREVILYVSFFTVGHSLTLLLGVMADTNVNAYLIDAIIALSIVYKGFDNLGGFKQFFGKQPNTKMAVLIFGLFHGFGLATKLQEFEFDKEGLFVNLLGFNLGVEIGQFLALGLVLLLLGVWRRHSSYIKFSKTTNTALMAAGFLLLGFQLAGYFTS</sequence>
<gene>
    <name evidence="2" type="ORF">MNBD_BACTEROID03-838</name>
</gene>
<feature type="transmembrane region" description="Helical" evidence="1">
    <location>
        <begin position="138"/>
        <end position="160"/>
    </location>
</feature>
<dbReference type="Pfam" id="PF13795">
    <property type="entry name" value="HupE_UreJ_2"/>
    <property type="match status" value="1"/>
</dbReference>
<evidence type="ECO:0000256" key="1">
    <source>
        <dbReference type="SAM" id="Phobius"/>
    </source>
</evidence>
<reference evidence="2" key="1">
    <citation type="submission" date="2018-06" db="EMBL/GenBank/DDBJ databases">
        <authorList>
            <person name="Zhirakovskaya E."/>
        </authorList>
    </citation>
    <scope>NUCLEOTIDE SEQUENCE</scope>
</reference>
<proteinExistence type="predicted"/>
<accession>A0A3B0TPP6</accession>
<name>A0A3B0TPP6_9ZZZZ</name>
<keyword evidence="1" id="KW-1133">Transmembrane helix</keyword>
<keyword evidence="1" id="KW-0472">Membrane</keyword>
<organism evidence="2">
    <name type="scientific">hydrothermal vent metagenome</name>
    <dbReference type="NCBI Taxonomy" id="652676"/>
    <lineage>
        <taxon>unclassified sequences</taxon>
        <taxon>metagenomes</taxon>
        <taxon>ecological metagenomes</taxon>
    </lineage>
</organism>
<keyword evidence="1" id="KW-0812">Transmembrane</keyword>
<feature type="transmembrane region" description="Helical" evidence="1">
    <location>
        <begin position="101"/>
        <end position="118"/>
    </location>
</feature>
<evidence type="ECO:0000313" key="2">
    <source>
        <dbReference type="EMBL" id="VAW15347.1"/>
    </source>
</evidence>